<dbReference type="PANTHER" id="PTHR13356:SF0">
    <property type="entry name" value="SOSS COMPLEX SUBUNIT B HOMOLOG"/>
    <property type="match status" value="1"/>
</dbReference>
<evidence type="ECO:0000256" key="1">
    <source>
        <dbReference type="ARBA" id="ARBA00023125"/>
    </source>
</evidence>
<evidence type="ECO:0000313" key="3">
    <source>
        <dbReference type="Proteomes" id="UP000194236"/>
    </source>
</evidence>
<dbReference type="Gene3D" id="2.40.50.140">
    <property type="entry name" value="Nucleic acid-binding proteins"/>
    <property type="match status" value="1"/>
</dbReference>
<dbReference type="GO" id="GO:0003677">
    <property type="term" value="F:DNA binding"/>
    <property type="evidence" value="ECO:0007669"/>
    <property type="project" value="UniProtKB-KW"/>
</dbReference>
<dbReference type="GO" id="GO:0070876">
    <property type="term" value="C:SOSS complex"/>
    <property type="evidence" value="ECO:0007669"/>
    <property type="project" value="TreeGrafter"/>
</dbReference>
<dbReference type="PANTHER" id="PTHR13356">
    <property type="entry name" value="OB FOLD NUCLEIC ACID BINDING PROTEIN-RELATED"/>
    <property type="match status" value="1"/>
</dbReference>
<sequence length="87" mass="10071">MSYSMNHLNMNDNKIDSIKDIKAPMSKINLIAIAVEFVRRFMTKDNHEVRVFKFADRTACINMCLYDEVGACIQPGDICHLTQWFVV</sequence>
<comment type="caution">
    <text evidence="2">The sequence shown here is derived from an EMBL/GenBank/DDBJ whole genome shotgun (WGS) entry which is preliminary data.</text>
</comment>
<reference evidence="2 3" key="1">
    <citation type="submission" date="2017-03" db="EMBL/GenBank/DDBJ databases">
        <title>Genome Survey of Euroglyphus maynei.</title>
        <authorList>
            <person name="Arlian L.G."/>
            <person name="Morgan M.S."/>
            <person name="Rider S.D."/>
        </authorList>
    </citation>
    <scope>NUCLEOTIDE SEQUENCE [LARGE SCALE GENOMIC DNA]</scope>
    <source>
        <strain evidence="2">Arlian Lab</strain>
        <tissue evidence="2">Whole body</tissue>
    </source>
</reference>
<dbReference type="OrthoDB" id="295715at2759"/>
<name>A0A1Y3AVE3_EURMA</name>
<keyword evidence="1" id="KW-0238">DNA-binding</keyword>
<dbReference type="GO" id="GO:0044818">
    <property type="term" value="P:mitotic G2/M transition checkpoint"/>
    <property type="evidence" value="ECO:0007669"/>
    <property type="project" value="TreeGrafter"/>
</dbReference>
<protein>
    <submittedName>
        <fullName evidence="2">Uncharacterized protein</fullName>
    </submittedName>
</protein>
<dbReference type="GO" id="GO:0000724">
    <property type="term" value="P:double-strand break repair via homologous recombination"/>
    <property type="evidence" value="ECO:0007669"/>
    <property type="project" value="TreeGrafter"/>
</dbReference>
<evidence type="ECO:0000313" key="2">
    <source>
        <dbReference type="EMBL" id="OTF72449.1"/>
    </source>
</evidence>
<organism evidence="2 3">
    <name type="scientific">Euroglyphus maynei</name>
    <name type="common">Mayne's house dust mite</name>
    <dbReference type="NCBI Taxonomy" id="6958"/>
    <lineage>
        <taxon>Eukaryota</taxon>
        <taxon>Metazoa</taxon>
        <taxon>Ecdysozoa</taxon>
        <taxon>Arthropoda</taxon>
        <taxon>Chelicerata</taxon>
        <taxon>Arachnida</taxon>
        <taxon>Acari</taxon>
        <taxon>Acariformes</taxon>
        <taxon>Sarcoptiformes</taxon>
        <taxon>Astigmata</taxon>
        <taxon>Psoroptidia</taxon>
        <taxon>Analgoidea</taxon>
        <taxon>Pyroglyphidae</taxon>
        <taxon>Pyroglyphinae</taxon>
        <taxon>Euroglyphus</taxon>
    </lineage>
</organism>
<keyword evidence="3" id="KW-1185">Reference proteome</keyword>
<gene>
    <name evidence="2" type="ORF">BLA29_008784</name>
</gene>
<dbReference type="InterPro" id="IPR012340">
    <property type="entry name" value="NA-bd_OB-fold"/>
</dbReference>
<dbReference type="GO" id="GO:0010212">
    <property type="term" value="P:response to ionizing radiation"/>
    <property type="evidence" value="ECO:0007669"/>
    <property type="project" value="TreeGrafter"/>
</dbReference>
<dbReference type="EMBL" id="MUJZ01056098">
    <property type="protein sequence ID" value="OTF72449.1"/>
    <property type="molecule type" value="Genomic_DNA"/>
</dbReference>
<dbReference type="Proteomes" id="UP000194236">
    <property type="component" value="Unassembled WGS sequence"/>
</dbReference>
<dbReference type="SUPFAM" id="SSF50249">
    <property type="entry name" value="Nucleic acid-binding proteins"/>
    <property type="match status" value="1"/>
</dbReference>
<dbReference type="AlphaFoldDB" id="A0A1Y3AVE3"/>
<dbReference type="InterPro" id="IPR051231">
    <property type="entry name" value="SOSS-B"/>
</dbReference>
<proteinExistence type="predicted"/>
<accession>A0A1Y3AVE3</accession>